<protein>
    <submittedName>
        <fullName evidence="7">Putative TAF6 HEAT repeat domain-containing protein</fullName>
    </submittedName>
</protein>
<proteinExistence type="inferred from homology"/>
<sequence>MTGCGSPLPKAPLDTGLVCNWLAIEGVQPAIPENAPIEGLSLKLSPCQHPHIHIEPYLLALLQKDWADNHWELRGFTPNLVASICKRWIMLSLGMSITLQSRLTKTLVNAFLDPKRNLSQHCGVIQSLVAIGHRVVSLLILSNLESYLRFLEPELLLGKQKNEIKEA</sequence>
<dbReference type="Pfam" id="PF07571">
    <property type="entry name" value="TAF6_C"/>
    <property type="match status" value="1"/>
</dbReference>
<dbReference type="InterPro" id="IPR011442">
    <property type="entry name" value="TAF6_C"/>
</dbReference>
<dbReference type="Gene3D" id="1.25.40.770">
    <property type="entry name" value="TAF6, C-terminal HEAT repeat domain"/>
    <property type="match status" value="1"/>
</dbReference>
<dbReference type="InterPro" id="IPR037796">
    <property type="entry name" value="TAF6"/>
</dbReference>
<dbReference type="STRING" id="74649.A0A2P6RET3"/>
<evidence type="ECO:0000256" key="2">
    <source>
        <dbReference type="ARBA" id="ARBA00007688"/>
    </source>
</evidence>
<name>A0A2P6RET3_ROSCH</name>
<dbReference type="GO" id="GO:0005669">
    <property type="term" value="C:transcription factor TFIID complex"/>
    <property type="evidence" value="ECO:0007669"/>
    <property type="project" value="InterPro"/>
</dbReference>
<gene>
    <name evidence="7" type="ORF">RchiOBHm_Chr3g0484431</name>
</gene>
<dbReference type="GO" id="GO:0051123">
    <property type="term" value="P:RNA polymerase II preinitiation complex assembly"/>
    <property type="evidence" value="ECO:0007669"/>
    <property type="project" value="TreeGrafter"/>
</dbReference>
<evidence type="ECO:0000313" key="7">
    <source>
        <dbReference type="EMBL" id="PRQ44914.1"/>
    </source>
</evidence>
<keyword evidence="4" id="KW-0804">Transcription</keyword>
<comment type="caution">
    <text evidence="7">The sequence shown here is derived from an EMBL/GenBank/DDBJ whole genome shotgun (WGS) entry which is preliminary data.</text>
</comment>
<dbReference type="PANTHER" id="PTHR10221">
    <property type="entry name" value="TRANSCRIPTION INITIATION FACTOR TFIID SUBUNIT 6"/>
    <property type="match status" value="1"/>
</dbReference>
<dbReference type="AlphaFoldDB" id="A0A2P6RET3"/>
<dbReference type="CDD" id="cd08050">
    <property type="entry name" value="TAF6C"/>
    <property type="match status" value="1"/>
</dbReference>
<dbReference type="PANTHER" id="PTHR10221:SF13">
    <property type="entry name" value="TRANSCRIPTION INITIATION FACTOR TFIID SUBUNIT 6"/>
    <property type="match status" value="1"/>
</dbReference>
<keyword evidence="3" id="KW-0805">Transcription regulation</keyword>
<feature type="domain" description="TAF6 C-terminal HEAT repeat" evidence="6">
    <location>
        <begin position="65"/>
        <end position="144"/>
    </location>
</feature>
<evidence type="ECO:0000259" key="6">
    <source>
        <dbReference type="Pfam" id="PF07571"/>
    </source>
</evidence>
<organism evidence="7 8">
    <name type="scientific">Rosa chinensis</name>
    <name type="common">China rose</name>
    <dbReference type="NCBI Taxonomy" id="74649"/>
    <lineage>
        <taxon>Eukaryota</taxon>
        <taxon>Viridiplantae</taxon>
        <taxon>Streptophyta</taxon>
        <taxon>Embryophyta</taxon>
        <taxon>Tracheophyta</taxon>
        <taxon>Spermatophyta</taxon>
        <taxon>Magnoliopsida</taxon>
        <taxon>eudicotyledons</taxon>
        <taxon>Gunneridae</taxon>
        <taxon>Pentapetalae</taxon>
        <taxon>rosids</taxon>
        <taxon>fabids</taxon>
        <taxon>Rosales</taxon>
        <taxon>Rosaceae</taxon>
        <taxon>Rosoideae</taxon>
        <taxon>Rosoideae incertae sedis</taxon>
        <taxon>Rosa</taxon>
    </lineage>
</organism>
<evidence type="ECO:0000256" key="1">
    <source>
        <dbReference type="ARBA" id="ARBA00004123"/>
    </source>
</evidence>
<evidence type="ECO:0000256" key="4">
    <source>
        <dbReference type="ARBA" id="ARBA00023163"/>
    </source>
</evidence>
<accession>A0A2P6RET3</accession>
<dbReference type="Proteomes" id="UP000238479">
    <property type="component" value="Chromosome 3"/>
</dbReference>
<dbReference type="GO" id="GO:0046695">
    <property type="term" value="C:SLIK (SAGA-like) complex"/>
    <property type="evidence" value="ECO:0007669"/>
    <property type="project" value="InterPro"/>
</dbReference>
<dbReference type="GO" id="GO:0003713">
    <property type="term" value="F:transcription coactivator activity"/>
    <property type="evidence" value="ECO:0007669"/>
    <property type="project" value="TreeGrafter"/>
</dbReference>
<keyword evidence="8" id="KW-1185">Reference proteome</keyword>
<comment type="subcellular location">
    <subcellularLocation>
        <location evidence="1">Nucleus</location>
    </subcellularLocation>
</comment>
<evidence type="ECO:0000256" key="3">
    <source>
        <dbReference type="ARBA" id="ARBA00023015"/>
    </source>
</evidence>
<evidence type="ECO:0000256" key="5">
    <source>
        <dbReference type="ARBA" id="ARBA00023242"/>
    </source>
</evidence>
<dbReference type="GO" id="GO:0016251">
    <property type="term" value="F:RNA polymerase II general transcription initiation factor activity"/>
    <property type="evidence" value="ECO:0007669"/>
    <property type="project" value="InterPro"/>
</dbReference>
<reference evidence="7 8" key="1">
    <citation type="journal article" date="2018" name="Nat. Genet.">
        <title>The Rosa genome provides new insights in the design of modern roses.</title>
        <authorList>
            <person name="Bendahmane M."/>
        </authorList>
    </citation>
    <scope>NUCLEOTIDE SEQUENCE [LARGE SCALE GENOMIC DNA]</scope>
    <source>
        <strain evidence="8">cv. Old Blush</strain>
    </source>
</reference>
<keyword evidence="5" id="KW-0539">Nucleus</keyword>
<dbReference type="EMBL" id="PDCK01000041">
    <property type="protein sequence ID" value="PRQ44914.1"/>
    <property type="molecule type" value="Genomic_DNA"/>
</dbReference>
<dbReference type="GO" id="GO:0000124">
    <property type="term" value="C:SAGA complex"/>
    <property type="evidence" value="ECO:0007669"/>
    <property type="project" value="InterPro"/>
</dbReference>
<dbReference type="Gramene" id="PRQ44914">
    <property type="protein sequence ID" value="PRQ44914"/>
    <property type="gene ID" value="RchiOBHm_Chr3g0484431"/>
</dbReference>
<evidence type="ECO:0000313" key="8">
    <source>
        <dbReference type="Proteomes" id="UP000238479"/>
    </source>
</evidence>
<comment type="similarity">
    <text evidence="2">Belongs to the TAF6 family.</text>
</comment>
<dbReference type="InterPro" id="IPR046344">
    <property type="entry name" value="TAF6_C_sf"/>
</dbReference>